<evidence type="ECO:0000313" key="4">
    <source>
        <dbReference type="Proteomes" id="UP000229893"/>
    </source>
</evidence>
<keyword evidence="2" id="KW-0456">Lyase</keyword>
<dbReference type="InterPro" id="IPR013785">
    <property type="entry name" value="Aldolase_TIM"/>
</dbReference>
<dbReference type="EMBL" id="PCWO01000016">
    <property type="protein sequence ID" value="PIR05067.1"/>
    <property type="molecule type" value="Genomic_DNA"/>
</dbReference>
<dbReference type="InterPro" id="IPR050552">
    <property type="entry name" value="LacD_aldolase"/>
</dbReference>
<evidence type="ECO:0000313" key="3">
    <source>
        <dbReference type="EMBL" id="PIR05067.1"/>
    </source>
</evidence>
<proteinExistence type="inferred from homology"/>
<accession>A0A2H0N870</accession>
<dbReference type="NCBIfam" id="NF009498">
    <property type="entry name" value="PRK12858.1"/>
    <property type="match status" value="1"/>
</dbReference>
<dbReference type="SMART" id="SM01133">
    <property type="entry name" value="DeoC"/>
    <property type="match status" value="1"/>
</dbReference>
<evidence type="ECO:0008006" key="5">
    <source>
        <dbReference type="Google" id="ProtNLM"/>
    </source>
</evidence>
<dbReference type="PANTHER" id="PTHR39340">
    <property type="entry name" value="SULFOFRUCTOSEPHOSPHATE ALDOLASE"/>
    <property type="match status" value="1"/>
</dbReference>
<dbReference type="SUPFAM" id="SSF51569">
    <property type="entry name" value="Aldolase"/>
    <property type="match status" value="1"/>
</dbReference>
<comment type="similarity">
    <text evidence="1">Belongs to the aldolase LacD family.</text>
</comment>
<dbReference type="PANTHER" id="PTHR39340:SF1">
    <property type="entry name" value="SULFOFRUCTOSEPHOSPHATE ALDOLASE"/>
    <property type="match status" value="1"/>
</dbReference>
<dbReference type="GO" id="GO:1902777">
    <property type="term" value="P:6-sulfoquinovose(1-) catabolic process"/>
    <property type="evidence" value="ECO:0007669"/>
    <property type="project" value="TreeGrafter"/>
</dbReference>
<organism evidence="3 4">
    <name type="scientific">Candidatus Liptonbacteria bacterium CG11_big_fil_rev_8_21_14_0_20_35_14</name>
    <dbReference type="NCBI Taxonomy" id="1974634"/>
    <lineage>
        <taxon>Bacteria</taxon>
        <taxon>Candidatus Liptoniibacteriota</taxon>
    </lineage>
</organism>
<protein>
    <recommendedName>
        <fullName evidence="5">Tagatose-bisphosphate aldolase</fullName>
    </recommendedName>
</protein>
<name>A0A2H0N870_9BACT</name>
<dbReference type="AlphaFoldDB" id="A0A2H0N870"/>
<dbReference type="GO" id="GO:0061595">
    <property type="term" value="F:6-deoxy-6-sulfofructose-1-phosphate aldolase activity"/>
    <property type="evidence" value="ECO:0007669"/>
    <property type="project" value="TreeGrafter"/>
</dbReference>
<evidence type="ECO:0000256" key="1">
    <source>
        <dbReference type="ARBA" id="ARBA00008679"/>
    </source>
</evidence>
<feature type="non-terminal residue" evidence="3">
    <location>
        <position position="255"/>
    </location>
</feature>
<dbReference type="Proteomes" id="UP000229893">
    <property type="component" value="Unassembled WGS sequence"/>
</dbReference>
<reference evidence="3 4" key="1">
    <citation type="submission" date="2017-09" db="EMBL/GenBank/DDBJ databases">
        <title>Depth-based differentiation of microbial function through sediment-hosted aquifers and enrichment of novel symbionts in the deep terrestrial subsurface.</title>
        <authorList>
            <person name="Probst A.J."/>
            <person name="Ladd B."/>
            <person name="Jarett J.K."/>
            <person name="Geller-Mcgrath D.E."/>
            <person name="Sieber C.M."/>
            <person name="Emerson J.B."/>
            <person name="Anantharaman K."/>
            <person name="Thomas B.C."/>
            <person name="Malmstrom R."/>
            <person name="Stieglmeier M."/>
            <person name="Klingl A."/>
            <person name="Woyke T."/>
            <person name="Ryan C.M."/>
            <person name="Banfield J.F."/>
        </authorList>
    </citation>
    <scope>NUCLEOTIDE SEQUENCE [LARGE SCALE GENOMIC DNA]</scope>
    <source>
        <strain evidence="3">CG11_big_fil_rev_8_21_14_0_20_35_14</strain>
    </source>
</reference>
<dbReference type="InterPro" id="IPR002915">
    <property type="entry name" value="DeoC/FbaB/LacD_aldolase"/>
</dbReference>
<dbReference type="Pfam" id="PF01791">
    <property type="entry name" value="DeoC"/>
    <property type="match status" value="1"/>
</dbReference>
<gene>
    <name evidence="3" type="ORF">COV57_01070</name>
</gene>
<sequence>MSLKAISHNKVFPLLALDHRGSLKKLLKTQNDSDVIRWKEKVLEYLLPHTPAVLLDVNYGLTAYRHINMTKSYLLAIEKSGYQGNDEIGRKTKLKYTAKQLKELGAEAVKLLIYYNPYNKNSTHQNKIIKEVSLECEREKIPFLLEIVTYNNKGERKTKNDLVIDSLKKIMALGVKVDVYKLEFPGKVNQKKSASVCAEITKMLGKTPWILLSAGADYEVFKEEVKIATLNGAKGFLAGRALWQDFADYGDLENF</sequence>
<dbReference type="Gene3D" id="3.20.20.70">
    <property type="entry name" value="Aldolase class I"/>
    <property type="match status" value="1"/>
</dbReference>
<comment type="caution">
    <text evidence="3">The sequence shown here is derived from an EMBL/GenBank/DDBJ whole genome shotgun (WGS) entry which is preliminary data.</text>
</comment>
<evidence type="ECO:0000256" key="2">
    <source>
        <dbReference type="ARBA" id="ARBA00023239"/>
    </source>
</evidence>